<protein>
    <submittedName>
        <fullName evidence="1">Uncharacterized protein</fullName>
    </submittedName>
</protein>
<gene>
    <name evidence="1" type="ORF">EOW66_02180</name>
</gene>
<reference evidence="1" key="2">
    <citation type="submission" date="2019-01" db="EMBL/GenBank/DDBJ databases">
        <authorList>
            <person name="Li Y."/>
        </authorList>
    </citation>
    <scope>NUCLEOTIDE SEQUENCE [LARGE SCALE GENOMIC DNA]</scope>
    <source>
        <strain evidence="1">CGMCC 1.12963</strain>
    </source>
</reference>
<proteinExistence type="predicted"/>
<dbReference type="RefSeq" id="WP_128154465.1">
    <property type="nucleotide sequence ID" value="NZ_JBHSOM010000007.1"/>
</dbReference>
<organism evidence="1 2">
    <name type="scientific">Paenirhodobacter huangdaonensis</name>
    <dbReference type="NCBI Taxonomy" id="2501515"/>
    <lineage>
        <taxon>Bacteria</taxon>
        <taxon>Pseudomonadati</taxon>
        <taxon>Pseudomonadota</taxon>
        <taxon>Alphaproteobacteria</taxon>
        <taxon>Rhodobacterales</taxon>
        <taxon>Rhodobacter group</taxon>
        <taxon>Paenirhodobacter</taxon>
    </lineage>
</organism>
<comment type="caution">
    <text evidence="1">The sequence shown here is derived from an EMBL/GenBank/DDBJ whole genome shotgun (WGS) entry which is preliminary data.</text>
</comment>
<sequence length="256" mass="27103">MITQHVEIEAFAAMIAVQKTCAVRQIARALGLPDPYSTDADRVARLRDRSSPPDRCGPEIIAAPARGPMIAFSPIAVCPKGEADWEVQHAGYRGRDAARGADAFDLMDLQARRRGGDGHRMLFSAAAIRAGRDYAALIERHDAAGLRGVSVETMMAGRSGGTGDGGYIDAVISDGRRIRALRLAIGGGSVFARWIDADGHVIKPGLSVRDLVDQVCCGGQTVSQVIRGTGRSPGGTNARKAAMALADALRRMSQVN</sequence>
<accession>A0A3S3LHC7</accession>
<evidence type="ECO:0000313" key="2">
    <source>
        <dbReference type="Proteomes" id="UP000288071"/>
    </source>
</evidence>
<reference evidence="1" key="1">
    <citation type="submission" date="2019-01" db="EMBL/GenBank/DDBJ databases">
        <title>Sinorhodobacter populi sp. nov. isolated from the symptomatic bark tissue of Populus euramericana canker.</title>
        <authorList>
            <person name="Xu G."/>
        </authorList>
    </citation>
    <scope>NUCLEOTIDE SEQUENCE [LARGE SCALE GENOMIC DNA]</scope>
    <source>
        <strain evidence="1">CGMCC 1.12963</strain>
    </source>
</reference>
<dbReference type="Proteomes" id="UP000288071">
    <property type="component" value="Unassembled WGS sequence"/>
</dbReference>
<keyword evidence="2" id="KW-1185">Reference proteome</keyword>
<dbReference type="EMBL" id="SAVA01000001">
    <property type="protein sequence ID" value="RWR54894.1"/>
    <property type="molecule type" value="Genomic_DNA"/>
</dbReference>
<dbReference type="AlphaFoldDB" id="A0A3S3LHC7"/>
<name>A0A3S3LHC7_9RHOB</name>
<evidence type="ECO:0000313" key="1">
    <source>
        <dbReference type="EMBL" id="RWR54894.1"/>
    </source>
</evidence>